<evidence type="ECO:0000313" key="2">
    <source>
        <dbReference type="EMBL" id="EDM75625.1"/>
    </source>
</evidence>
<name>A6GEW3_9BACT</name>
<evidence type="ECO:0000313" key="3">
    <source>
        <dbReference type="Proteomes" id="UP000005801"/>
    </source>
</evidence>
<reference evidence="2 3" key="1">
    <citation type="submission" date="2007-06" db="EMBL/GenBank/DDBJ databases">
        <authorList>
            <person name="Shimkets L."/>
            <person name="Ferriera S."/>
            <person name="Johnson J."/>
            <person name="Kravitz S."/>
            <person name="Beeson K."/>
            <person name="Sutton G."/>
            <person name="Rogers Y.-H."/>
            <person name="Friedman R."/>
            <person name="Frazier M."/>
            <person name="Venter J.C."/>
        </authorList>
    </citation>
    <scope>NUCLEOTIDE SEQUENCE [LARGE SCALE GENOMIC DNA]</scope>
    <source>
        <strain evidence="2 3">SIR-1</strain>
    </source>
</reference>
<dbReference type="InterPro" id="IPR018488">
    <property type="entry name" value="cNMP-bd_CS"/>
</dbReference>
<dbReference type="Gene3D" id="3.40.630.30">
    <property type="match status" value="1"/>
</dbReference>
<dbReference type="InterPro" id="IPR018490">
    <property type="entry name" value="cNMP-bd_dom_sf"/>
</dbReference>
<evidence type="ECO:0000259" key="1">
    <source>
        <dbReference type="PROSITE" id="PS50042"/>
    </source>
</evidence>
<dbReference type="Proteomes" id="UP000005801">
    <property type="component" value="Unassembled WGS sequence"/>
</dbReference>
<gene>
    <name evidence="2" type="ORF">PPSIR1_00240</name>
</gene>
<organism evidence="2 3">
    <name type="scientific">Plesiocystis pacifica SIR-1</name>
    <dbReference type="NCBI Taxonomy" id="391625"/>
    <lineage>
        <taxon>Bacteria</taxon>
        <taxon>Pseudomonadati</taxon>
        <taxon>Myxococcota</taxon>
        <taxon>Polyangia</taxon>
        <taxon>Nannocystales</taxon>
        <taxon>Nannocystaceae</taxon>
        <taxon>Plesiocystis</taxon>
    </lineage>
</organism>
<dbReference type="InterPro" id="IPR000595">
    <property type="entry name" value="cNMP-bd_dom"/>
</dbReference>
<dbReference type="PROSITE" id="PS50042">
    <property type="entry name" value="CNMP_BINDING_3"/>
    <property type="match status" value="1"/>
</dbReference>
<dbReference type="SUPFAM" id="SSF55729">
    <property type="entry name" value="Acyl-CoA N-acyltransferases (Nat)"/>
    <property type="match status" value="1"/>
</dbReference>
<dbReference type="OrthoDB" id="892842at2"/>
<sequence length="403" mass="44503">MSLSLIDPETRFAIVRVADSERARTAVYRFRHTVMVNERGWVDVAGIDPFDEQVNTDEDEAEGVSHLYSGSLYGGELDSTARLRIWKPGEVPSQRRAALELARLPGLAQACVAELDMIVAHPELGSRDHLPVAALFRAAFDLILEAGAQALFFTVHPGLAAAAGRVFGARRYGAKVRQELDGPAVPMVIIPSDTAYLERAGALFVASAWKHFVLARRPRVDLTPFVDELVDELASPMPEDARWSTYEERFYRRGVQRWSFFDGLRDGVVEELLARGEGQVYDVGEALFEQGDSSQQMYIVLEGCFEIFVNARSVDVASEGELIGEIAMLSSPEDGRSASAKALIPSKVIALDGAALKALTFGDPEAGHQVMVNLARFVAERFHERVKVGLRLERELDELRDES</sequence>
<dbReference type="InterPro" id="IPR014710">
    <property type="entry name" value="RmlC-like_jellyroll"/>
</dbReference>
<comment type="caution">
    <text evidence="2">The sequence shown here is derived from an EMBL/GenBank/DDBJ whole genome shotgun (WGS) entry which is preliminary data.</text>
</comment>
<dbReference type="AlphaFoldDB" id="A6GEW3"/>
<dbReference type="Pfam" id="PF00027">
    <property type="entry name" value="cNMP_binding"/>
    <property type="match status" value="1"/>
</dbReference>
<feature type="domain" description="Cyclic nucleotide-binding" evidence="1">
    <location>
        <begin position="260"/>
        <end position="377"/>
    </location>
</feature>
<dbReference type="STRING" id="391625.PPSIR1_00240"/>
<dbReference type="PROSITE" id="PS00889">
    <property type="entry name" value="CNMP_BINDING_2"/>
    <property type="match status" value="1"/>
</dbReference>
<dbReference type="SUPFAM" id="SSF51206">
    <property type="entry name" value="cAMP-binding domain-like"/>
    <property type="match status" value="1"/>
</dbReference>
<dbReference type="SMART" id="SM00100">
    <property type="entry name" value="cNMP"/>
    <property type="match status" value="1"/>
</dbReference>
<dbReference type="Gene3D" id="2.60.120.10">
    <property type="entry name" value="Jelly Rolls"/>
    <property type="match status" value="1"/>
</dbReference>
<proteinExistence type="predicted"/>
<keyword evidence="3" id="KW-1185">Reference proteome</keyword>
<dbReference type="CDD" id="cd00038">
    <property type="entry name" value="CAP_ED"/>
    <property type="match status" value="1"/>
</dbReference>
<dbReference type="EMBL" id="ABCS01000086">
    <property type="protein sequence ID" value="EDM75625.1"/>
    <property type="molecule type" value="Genomic_DNA"/>
</dbReference>
<accession>A6GEW3</accession>
<dbReference type="InterPro" id="IPR016181">
    <property type="entry name" value="Acyl_CoA_acyltransferase"/>
</dbReference>
<dbReference type="RefSeq" id="WP_006975253.1">
    <property type="nucleotide sequence ID" value="NZ_ABCS01000086.1"/>
</dbReference>
<dbReference type="eggNOG" id="COG0664">
    <property type="taxonomic scope" value="Bacteria"/>
</dbReference>
<protein>
    <submittedName>
        <fullName evidence="2">Cyclic nucleotide-binding protein</fullName>
    </submittedName>
</protein>